<evidence type="ECO:0000256" key="3">
    <source>
        <dbReference type="ARBA" id="ARBA00022692"/>
    </source>
</evidence>
<feature type="transmembrane region" description="Helical" evidence="6">
    <location>
        <begin position="24"/>
        <end position="47"/>
    </location>
</feature>
<dbReference type="EMBL" id="HBGL01006704">
    <property type="protein sequence ID" value="CAD9294958.1"/>
    <property type="molecule type" value="Transcribed_RNA"/>
</dbReference>
<feature type="transmembrane region" description="Helical" evidence="6">
    <location>
        <begin position="268"/>
        <end position="286"/>
    </location>
</feature>
<protein>
    <recommendedName>
        <fullName evidence="7">THH1/TOM1/TOM3 domain-containing protein</fullName>
    </recommendedName>
</protein>
<dbReference type="AlphaFoldDB" id="A0A7S1YEU1"/>
<evidence type="ECO:0000313" key="8">
    <source>
        <dbReference type="EMBL" id="CAD9294958.1"/>
    </source>
</evidence>
<feature type="transmembrane region" description="Helical" evidence="6">
    <location>
        <begin position="183"/>
        <end position="208"/>
    </location>
</feature>
<evidence type="ECO:0000259" key="7">
    <source>
        <dbReference type="Pfam" id="PF06454"/>
    </source>
</evidence>
<organism evidence="8">
    <name type="scientific">Sexangularia sp. CB-2014</name>
    <dbReference type="NCBI Taxonomy" id="1486929"/>
    <lineage>
        <taxon>Eukaryota</taxon>
        <taxon>Amoebozoa</taxon>
        <taxon>Tubulinea</taxon>
        <taxon>Elardia</taxon>
        <taxon>Arcellinida</taxon>
        <taxon>Arcellinida incertae sedis</taxon>
        <taxon>Sexangularia</taxon>
    </lineage>
</organism>
<proteinExistence type="inferred from homology"/>
<dbReference type="PANTHER" id="PTHR31142:SF3">
    <property type="entry name" value="THH1_TOM1_TOM3 DOMAIN-CONTAINING PROTEIN"/>
    <property type="match status" value="1"/>
</dbReference>
<feature type="domain" description="THH1/TOM1/TOM3" evidence="7">
    <location>
        <begin position="20"/>
        <end position="294"/>
    </location>
</feature>
<accession>A0A7S1YEU1</accession>
<dbReference type="PANTHER" id="PTHR31142">
    <property type="entry name" value="TOBAMOVIRUS MULTIPLICATION PROTEIN 1-LIKE ISOFORM X1"/>
    <property type="match status" value="1"/>
</dbReference>
<feature type="transmembrane region" description="Helical" evidence="6">
    <location>
        <begin position="148"/>
        <end position="171"/>
    </location>
</feature>
<dbReference type="InterPro" id="IPR009457">
    <property type="entry name" value="THH1/TOM1/TOM3_dom"/>
</dbReference>
<feature type="transmembrane region" description="Helical" evidence="6">
    <location>
        <begin position="96"/>
        <end position="120"/>
    </location>
</feature>
<keyword evidence="5 6" id="KW-0472">Membrane</keyword>
<dbReference type="GO" id="GO:0012505">
    <property type="term" value="C:endomembrane system"/>
    <property type="evidence" value="ECO:0007669"/>
    <property type="project" value="UniProtKB-SubCell"/>
</dbReference>
<keyword evidence="3 6" id="KW-0812">Transmembrane</keyword>
<evidence type="ECO:0000256" key="5">
    <source>
        <dbReference type="ARBA" id="ARBA00023136"/>
    </source>
</evidence>
<dbReference type="PROSITE" id="PS51257">
    <property type="entry name" value="PROKAR_LIPOPROTEIN"/>
    <property type="match status" value="1"/>
</dbReference>
<feature type="transmembrane region" description="Helical" evidence="6">
    <location>
        <begin position="228"/>
        <end position="248"/>
    </location>
</feature>
<evidence type="ECO:0000256" key="4">
    <source>
        <dbReference type="ARBA" id="ARBA00022989"/>
    </source>
</evidence>
<name>A0A7S1YEU1_9EUKA</name>
<comment type="subcellular location">
    <subcellularLocation>
        <location evidence="1">Endomembrane system</location>
        <topology evidence="1">Multi-pass membrane protein</topology>
    </subcellularLocation>
</comment>
<comment type="similarity">
    <text evidence="2">Belongs to the plant tobamovirus multiplication TOM1 protein family.</text>
</comment>
<evidence type="ECO:0000256" key="6">
    <source>
        <dbReference type="SAM" id="Phobius"/>
    </source>
</evidence>
<evidence type="ECO:0000256" key="2">
    <source>
        <dbReference type="ARBA" id="ARBA00006779"/>
    </source>
</evidence>
<sequence length="312" mass="35609">MQWKHYPLYPLFTPTVWSHPYFNYSHLILAVLYACLGLLGLASVLLLQFGPRRSTIRWQLGFCVVIVVGSIGRVFLCILSVPLREGMLHDVLDNRVMIALVFIPSLAYFINYLIILFLWAEIYHTSRQEIVQDPSLTISKLAPLFKRLVGAMLLLFLGLFTADFAMYKAAFEPVSVHTNAMEVAITVIVACMYLIASGAFLVYGVRFYAELVRAGTPIFTKRTRRQRIVAEVQMITVTLAIAFIVRATLTLYQLFTPRPISSVWYTDIVYFTCTEVLPLLLLLITVRPRIPTQTYRNKDDDSFSPIINTSYE</sequence>
<dbReference type="Pfam" id="PF06454">
    <property type="entry name" value="THH1_TOM1-3_dom"/>
    <property type="match status" value="1"/>
</dbReference>
<gene>
    <name evidence="8" type="ORF">SSP0437_LOCUS5146</name>
</gene>
<dbReference type="InterPro" id="IPR040226">
    <property type="entry name" value="THH1/TOM1/TOM3"/>
</dbReference>
<feature type="transmembrane region" description="Helical" evidence="6">
    <location>
        <begin position="59"/>
        <end position="81"/>
    </location>
</feature>
<keyword evidence="4 6" id="KW-1133">Transmembrane helix</keyword>
<reference evidence="8" key="1">
    <citation type="submission" date="2021-01" db="EMBL/GenBank/DDBJ databases">
        <authorList>
            <person name="Corre E."/>
            <person name="Pelletier E."/>
            <person name="Niang G."/>
            <person name="Scheremetjew M."/>
            <person name="Finn R."/>
            <person name="Kale V."/>
            <person name="Holt S."/>
            <person name="Cochrane G."/>
            <person name="Meng A."/>
            <person name="Brown T."/>
            <person name="Cohen L."/>
        </authorList>
    </citation>
    <scope>NUCLEOTIDE SEQUENCE</scope>
    <source>
        <strain evidence="8">ATCC 50979</strain>
    </source>
</reference>
<evidence type="ECO:0000256" key="1">
    <source>
        <dbReference type="ARBA" id="ARBA00004127"/>
    </source>
</evidence>